<dbReference type="InterPro" id="IPR036052">
    <property type="entry name" value="TrpB-like_PALP_sf"/>
</dbReference>
<keyword evidence="16" id="KW-1185">Reference proteome</keyword>
<dbReference type="FunFam" id="3.40.50.1100:FF:000001">
    <property type="entry name" value="Tryptophan synthase beta chain"/>
    <property type="match status" value="1"/>
</dbReference>
<dbReference type="UniPathway" id="UPA00035">
    <property type="reaction ID" value="UER00044"/>
</dbReference>
<comment type="similarity">
    <text evidence="3">In the C-terminal section; belongs to the TrpB family.</text>
</comment>
<dbReference type="InterPro" id="IPR011060">
    <property type="entry name" value="RibuloseP-bd_barrel"/>
</dbReference>
<comment type="similarity">
    <text evidence="4">In the N-terminal section; belongs to the TrpA family.</text>
</comment>
<comment type="cofactor">
    <cofactor evidence="1 13">
        <name>pyridoxal 5'-phosphate</name>
        <dbReference type="ChEBI" id="CHEBI:597326"/>
    </cofactor>
</comment>
<accession>A0A6G1FS72</accession>
<comment type="catalytic activity">
    <reaction evidence="12 13">
        <text>(1S,2R)-1-C-(indol-3-yl)glycerol 3-phosphate + L-serine = D-glyceraldehyde 3-phosphate + L-tryptophan + H2O</text>
        <dbReference type="Rhea" id="RHEA:10532"/>
        <dbReference type="ChEBI" id="CHEBI:15377"/>
        <dbReference type="ChEBI" id="CHEBI:33384"/>
        <dbReference type="ChEBI" id="CHEBI:57912"/>
        <dbReference type="ChEBI" id="CHEBI:58866"/>
        <dbReference type="ChEBI" id="CHEBI:59776"/>
        <dbReference type="EC" id="4.2.1.20"/>
    </reaction>
</comment>
<comment type="pathway">
    <text evidence="2 13">Amino-acid biosynthesis; L-tryptophan biosynthesis; L-tryptophan from chorismate: step 5/5.</text>
</comment>
<dbReference type="OrthoDB" id="10050244at2759"/>
<dbReference type="CDD" id="cd04724">
    <property type="entry name" value="Tryptophan_synthase_alpha"/>
    <property type="match status" value="1"/>
</dbReference>
<keyword evidence="10 13" id="KW-0057">Aromatic amino acid biosynthesis</keyword>
<evidence type="ECO:0000256" key="4">
    <source>
        <dbReference type="ARBA" id="ARBA00006095"/>
    </source>
</evidence>
<dbReference type="FunFam" id="3.20.20.70:FF:000151">
    <property type="entry name" value="Tryptophan synthase"/>
    <property type="match status" value="1"/>
</dbReference>
<dbReference type="InterPro" id="IPR013785">
    <property type="entry name" value="Aldolase_TIM"/>
</dbReference>
<dbReference type="PANTHER" id="PTHR48077">
    <property type="entry name" value="TRYPTOPHAN SYNTHASE-RELATED"/>
    <property type="match status" value="1"/>
</dbReference>
<evidence type="ECO:0000256" key="10">
    <source>
        <dbReference type="ARBA" id="ARBA00023141"/>
    </source>
</evidence>
<evidence type="ECO:0000256" key="3">
    <source>
        <dbReference type="ARBA" id="ARBA00005761"/>
    </source>
</evidence>
<evidence type="ECO:0000313" key="15">
    <source>
        <dbReference type="EMBL" id="KAF1808570.1"/>
    </source>
</evidence>
<evidence type="ECO:0000256" key="9">
    <source>
        <dbReference type="ARBA" id="ARBA00022898"/>
    </source>
</evidence>
<dbReference type="PROSITE" id="PS00167">
    <property type="entry name" value="TRP_SYNTHASE_ALPHA"/>
    <property type="match status" value="1"/>
</dbReference>
<dbReference type="PROSITE" id="PS00168">
    <property type="entry name" value="TRP_SYNTHASE_BETA"/>
    <property type="match status" value="1"/>
</dbReference>
<dbReference type="EC" id="4.2.1.20" evidence="5 13"/>
<dbReference type="GO" id="GO:0005737">
    <property type="term" value="C:cytoplasm"/>
    <property type="evidence" value="ECO:0007669"/>
    <property type="project" value="TreeGrafter"/>
</dbReference>
<evidence type="ECO:0000256" key="12">
    <source>
        <dbReference type="ARBA" id="ARBA00049047"/>
    </source>
</evidence>
<feature type="domain" description="Tryptophan synthase beta chain-like PALP" evidence="14">
    <location>
        <begin position="377"/>
        <end position="699"/>
    </location>
</feature>
<organism evidence="15">
    <name type="scientific">Eremomyces bilateralis CBS 781.70</name>
    <dbReference type="NCBI Taxonomy" id="1392243"/>
    <lineage>
        <taxon>Eukaryota</taxon>
        <taxon>Fungi</taxon>
        <taxon>Dikarya</taxon>
        <taxon>Ascomycota</taxon>
        <taxon>Pezizomycotina</taxon>
        <taxon>Dothideomycetes</taxon>
        <taxon>Dothideomycetes incertae sedis</taxon>
        <taxon>Eremomycetales</taxon>
        <taxon>Eremomycetaceae</taxon>
        <taxon>Eremomyces</taxon>
    </lineage>
</organism>
<dbReference type="AlphaFoldDB" id="A0A6G1FS72"/>
<evidence type="ECO:0000256" key="5">
    <source>
        <dbReference type="ARBA" id="ARBA00012043"/>
    </source>
</evidence>
<dbReference type="Pfam" id="PF00290">
    <property type="entry name" value="Trp_syntA"/>
    <property type="match status" value="1"/>
</dbReference>
<dbReference type="EMBL" id="ML975182">
    <property type="protein sequence ID" value="KAF1808570.1"/>
    <property type="molecule type" value="Genomic_DNA"/>
</dbReference>
<evidence type="ECO:0000259" key="14">
    <source>
        <dbReference type="Pfam" id="PF00291"/>
    </source>
</evidence>
<dbReference type="InterPro" id="IPR006654">
    <property type="entry name" value="Trp_synth_beta"/>
</dbReference>
<evidence type="ECO:0000313" key="17">
    <source>
        <dbReference type="RefSeq" id="XP_033530201.1"/>
    </source>
</evidence>
<evidence type="ECO:0000256" key="1">
    <source>
        <dbReference type="ARBA" id="ARBA00001933"/>
    </source>
</evidence>
<name>A0A6G1FS72_9PEZI</name>
<dbReference type="InterPro" id="IPR006653">
    <property type="entry name" value="Trp_synth_b_CS"/>
</dbReference>
<evidence type="ECO:0000256" key="7">
    <source>
        <dbReference type="ARBA" id="ARBA00022605"/>
    </source>
</evidence>
<dbReference type="InterPro" id="IPR023026">
    <property type="entry name" value="Trp_synth_beta/beta-like"/>
</dbReference>
<evidence type="ECO:0000256" key="8">
    <source>
        <dbReference type="ARBA" id="ARBA00022822"/>
    </source>
</evidence>
<dbReference type="HAMAP" id="MF_00133">
    <property type="entry name" value="Trp_synth_beta"/>
    <property type="match status" value="1"/>
</dbReference>
<dbReference type="NCBIfam" id="TIGR00262">
    <property type="entry name" value="trpA"/>
    <property type="match status" value="1"/>
</dbReference>
<dbReference type="PANTHER" id="PTHR48077:SF3">
    <property type="entry name" value="TRYPTOPHAN SYNTHASE"/>
    <property type="match status" value="1"/>
</dbReference>
<evidence type="ECO:0000256" key="13">
    <source>
        <dbReference type="RuleBase" id="RU003663"/>
    </source>
</evidence>
<dbReference type="Gene3D" id="3.20.20.70">
    <property type="entry name" value="Aldolase class I"/>
    <property type="match status" value="1"/>
</dbReference>
<dbReference type="RefSeq" id="XP_033530201.1">
    <property type="nucleotide sequence ID" value="XM_033680347.1"/>
</dbReference>
<reference evidence="17" key="3">
    <citation type="submission" date="2025-04" db="UniProtKB">
        <authorList>
            <consortium name="RefSeq"/>
        </authorList>
    </citation>
    <scope>IDENTIFICATION</scope>
    <source>
        <strain evidence="17">CBS 781.70</strain>
    </source>
</reference>
<evidence type="ECO:0000256" key="2">
    <source>
        <dbReference type="ARBA" id="ARBA00004733"/>
    </source>
</evidence>
<dbReference type="FunFam" id="3.40.50.1100:FF:000004">
    <property type="entry name" value="Tryptophan synthase beta chain"/>
    <property type="match status" value="1"/>
</dbReference>
<reference evidence="17" key="2">
    <citation type="submission" date="2020-04" db="EMBL/GenBank/DDBJ databases">
        <authorList>
            <consortium name="NCBI Genome Project"/>
        </authorList>
    </citation>
    <scope>NUCLEOTIDE SEQUENCE</scope>
    <source>
        <strain evidence="17">CBS 781.70</strain>
    </source>
</reference>
<dbReference type="SUPFAM" id="SSF53686">
    <property type="entry name" value="Tryptophan synthase beta subunit-like PLP-dependent enzymes"/>
    <property type="match status" value="1"/>
</dbReference>
<dbReference type="SUPFAM" id="SSF51366">
    <property type="entry name" value="Ribulose-phoshate binding barrel"/>
    <property type="match status" value="1"/>
</dbReference>
<protein>
    <recommendedName>
        <fullName evidence="6 13">Tryptophan synthase</fullName>
        <ecNumber evidence="5 13">4.2.1.20</ecNumber>
    </recommendedName>
</protein>
<dbReference type="GO" id="GO:0004834">
    <property type="term" value="F:tryptophan synthase activity"/>
    <property type="evidence" value="ECO:0007669"/>
    <property type="project" value="UniProtKB-EC"/>
</dbReference>
<dbReference type="InterPro" id="IPR002028">
    <property type="entry name" value="Trp_synthase_suA"/>
</dbReference>
<dbReference type="GeneID" id="54420917"/>
<proteinExistence type="inferred from homology"/>
<evidence type="ECO:0000256" key="6">
    <source>
        <dbReference type="ARBA" id="ARBA00018724"/>
    </source>
</evidence>
<dbReference type="Gene3D" id="3.40.50.1100">
    <property type="match status" value="2"/>
</dbReference>
<keyword evidence="9 13" id="KW-0663">Pyridoxal phosphate</keyword>
<dbReference type="Pfam" id="PF00291">
    <property type="entry name" value="PALP"/>
    <property type="match status" value="1"/>
</dbReference>
<dbReference type="NCBIfam" id="TIGR00263">
    <property type="entry name" value="trpB"/>
    <property type="match status" value="1"/>
</dbReference>
<dbReference type="HAMAP" id="MF_00131">
    <property type="entry name" value="Trp_synth_alpha"/>
    <property type="match status" value="1"/>
</dbReference>
<sequence>MEGIKQTFAQCAKEKRPCFVTYVTAGYPTIDDSISILLGMEAGGADIIELGMPFTDPIADGPTVQKSNTQALENRVNTTTCLDIVRGARKQGLKAPVLLMGYYNPLLAYGEDRMMTDAKAAGVNGFIIVDLPPEEAVRFRNYCTKAGLSYVPLIAPATSESRMKLLCKIADSFIYVVSRMGVTGVTGSLNKGLPDLLERVHTYSGNVPAAVGFGVSTREQFVEVGSIAEGVVIGSQMITTIANAPAGEHAKAVEEYCSSITNRKVTMTTDSDLTREVAMGEAVADAQVSSAPQVDKVITEQDNNGKPGPVDELEALNDPNVTHAGALPPRFGEFGGQYVPESLMDCLSELEAGFNACLHDPTFWDEYRSYYPYMSRPSQFHLADRLTEHAGGANLWLKREDLNHTGSHKINNALGQILVARRLGKTEIIAETGAGQHGVATATVCAKFGMKCTVFMGAEDVRRQALNVFRIKLLGASVVAVEAGSRTLRDAVNEALRAWVVKLGTTHYIIGSAIGPHPFPTIVRTFQSVIGTETKQQLMALKGKLPDAVVACVGGGSNAVGMFYPFSKDESVKMLGVEAGGDGTDTARHAATLVGGSKGVLHGVRTYILQDQHGQISDTHSVSAGLDYPGVGPELSSWKDASRAEFIAATDAQALEGFRLLSQLEGIIPALETSHAIWGAMQLAKKLGKGKDVVICLSGRGDKDVQSVADELPKLGPVIGWDLRF</sequence>
<evidence type="ECO:0000313" key="16">
    <source>
        <dbReference type="Proteomes" id="UP000504638"/>
    </source>
</evidence>
<gene>
    <name evidence="15 17" type="ORF">P152DRAFT_462432</name>
</gene>
<dbReference type="InterPro" id="IPR001926">
    <property type="entry name" value="TrpB-like_PALP"/>
</dbReference>
<evidence type="ECO:0000256" key="11">
    <source>
        <dbReference type="ARBA" id="ARBA00023239"/>
    </source>
</evidence>
<reference evidence="15 17" key="1">
    <citation type="submission" date="2020-01" db="EMBL/GenBank/DDBJ databases">
        <authorList>
            <consortium name="DOE Joint Genome Institute"/>
            <person name="Haridas S."/>
            <person name="Albert R."/>
            <person name="Binder M."/>
            <person name="Bloem J."/>
            <person name="Labutti K."/>
            <person name="Salamov A."/>
            <person name="Andreopoulos B."/>
            <person name="Baker S.E."/>
            <person name="Barry K."/>
            <person name="Bills G."/>
            <person name="Bluhm B.H."/>
            <person name="Cannon C."/>
            <person name="Castanera R."/>
            <person name="Culley D.E."/>
            <person name="Daum C."/>
            <person name="Ezra D."/>
            <person name="Gonzalez J.B."/>
            <person name="Henrissat B."/>
            <person name="Kuo A."/>
            <person name="Liang C."/>
            <person name="Lipzen A."/>
            <person name="Lutzoni F."/>
            <person name="Magnuson J."/>
            <person name="Mondo S."/>
            <person name="Nolan M."/>
            <person name="Ohm R."/>
            <person name="Pangilinan J."/>
            <person name="Park H.-J."/>
            <person name="Ramirez L."/>
            <person name="Alfaro M."/>
            <person name="Sun H."/>
            <person name="Tritt A."/>
            <person name="Yoshinaga Y."/>
            <person name="Zwiers L.-H."/>
            <person name="Turgeon B.G."/>
            <person name="Goodwin S.B."/>
            <person name="Spatafora J.W."/>
            <person name="Crous P.W."/>
            <person name="Grigoriev I.V."/>
        </authorList>
    </citation>
    <scope>NUCLEOTIDE SEQUENCE</scope>
    <source>
        <strain evidence="15 17">CBS 781.70</strain>
    </source>
</reference>
<dbReference type="CDD" id="cd06446">
    <property type="entry name" value="Trp-synth_B"/>
    <property type="match status" value="1"/>
</dbReference>
<keyword evidence="8 13" id="KW-0822">Tryptophan biosynthesis</keyword>
<keyword evidence="11 13" id="KW-0456">Lyase</keyword>
<dbReference type="Proteomes" id="UP000504638">
    <property type="component" value="Unplaced"/>
</dbReference>
<keyword evidence="7 13" id="KW-0028">Amino-acid biosynthesis</keyword>
<dbReference type="InterPro" id="IPR018204">
    <property type="entry name" value="Trp_synthase_alpha_AS"/>
</dbReference>